<dbReference type="Pfam" id="PF00076">
    <property type="entry name" value="RRM_1"/>
    <property type="match status" value="1"/>
</dbReference>
<protein>
    <recommendedName>
        <fullName evidence="3">RRM domain-containing protein</fullName>
    </recommendedName>
</protein>
<sequence length="542" mass="60568">MTTPYFSRWSRDKVHHAIANGEAVSLYVENLPTDWKPMDIHCVLSKYGEVIDVYVPGKRNIARKRFGFVRFRGIRDTQRLLADVNRVQGDDWVLRANIARERKVARPRPHLLSRHPPRATQEPRVGSGKSYATVTKQAPVAAVKQGSEATFVPTTETLSWLSRSAVGILKNPASMDSVSLLWVLHGMREVKVADMGGDRVLVSFPSSEYMDQLLHQKYDWISLWFSDFRPWQAGEMAVTHRCWIEVRGLPLTVWCQEAFQLISSVLGKLVRVHSATEHRKIIGAARIEIITEKGGNITKVMQMKVCDRTYTLEIVEGYWTEDTEDHSFSSKAADVPFLEKDDREGSPEAAGAREQITGRGLTQKETTEQEGDPFNLMPIISEHSLRGQTRAPVAQSEEGSVEQILSSPISDDLHARNQHAKTPTLSVVGSSSRLSPTQTPTYNPYTPWGGGEDVEDDLQGPPGFVTDPQTQYFGVRTHMHSPCSSSATPAHSASCSSADPNYIQFLEDRLDRAIGMARVSTRKKFKKSIPQGQTTSLEQSIV</sequence>
<dbReference type="InterPro" id="IPR012677">
    <property type="entry name" value="Nucleotide-bd_a/b_plait_sf"/>
</dbReference>
<feature type="region of interest" description="Disordered" evidence="2">
    <location>
        <begin position="330"/>
        <end position="375"/>
    </location>
</feature>
<dbReference type="EMBL" id="JAKUCV010002113">
    <property type="protein sequence ID" value="KAJ4843909.1"/>
    <property type="molecule type" value="Genomic_DNA"/>
</dbReference>
<dbReference type="PROSITE" id="PS50102">
    <property type="entry name" value="RRM"/>
    <property type="match status" value="1"/>
</dbReference>
<dbReference type="PANTHER" id="PTHR34427:SF5">
    <property type="entry name" value="DUF4283 DOMAIN-CONTAINING PROTEIN"/>
    <property type="match status" value="1"/>
</dbReference>
<feature type="region of interest" description="Disordered" evidence="2">
    <location>
        <begin position="419"/>
        <end position="442"/>
    </location>
</feature>
<dbReference type="PANTHER" id="PTHR34427">
    <property type="entry name" value="DUF4283 DOMAIN PROTEIN"/>
    <property type="match status" value="1"/>
</dbReference>
<feature type="compositionally biased region" description="Basic residues" evidence="2">
    <location>
        <begin position="108"/>
        <end position="117"/>
    </location>
</feature>
<dbReference type="SUPFAM" id="SSF54928">
    <property type="entry name" value="RNA-binding domain, RBD"/>
    <property type="match status" value="1"/>
</dbReference>
<dbReference type="OrthoDB" id="861279at2759"/>
<comment type="caution">
    <text evidence="4">The sequence shown here is derived from an EMBL/GenBank/DDBJ whole genome shotgun (WGS) entry which is preliminary data.</text>
</comment>
<dbReference type="SMART" id="SM00360">
    <property type="entry name" value="RRM"/>
    <property type="match status" value="1"/>
</dbReference>
<dbReference type="InterPro" id="IPR000504">
    <property type="entry name" value="RRM_dom"/>
</dbReference>
<name>A0A9Q0G7X8_9ROSI</name>
<evidence type="ECO:0000256" key="1">
    <source>
        <dbReference type="PROSITE-ProRule" id="PRU00176"/>
    </source>
</evidence>
<reference evidence="4" key="1">
    <citation type="submission" date="2022-02" db="EMBL/GenBank/DDBJ databases">
        <authorList>
            <person name="Henning P.M."/>
            <person name="McCubbin A.G."/>
            <person name="Shore J.S."/>
        </authorList>
    </citation>
    <scope>NUCLEOTIDE SEQUENCE</scope>
    <source>
        <strain evidence="4">F60SS</strain>
        <tissue evidence="4">Leaves</tissue>
    </source>
</reference>
<evidence type="ECO:0000259" key="3">
    <source>
        <dbReference type="PROSITE" id="PS50102"/>
    </source>
</evidence>
<evidence type="ECO:0000256" key="2">
    <source>
        <dbReference type="SAM" id="MobiDB-lite"/>
    </source>
</evidence>
<dbReference type="CDD" id="cd00590">
    <property type="entry name" value="RRM_SF"/>
    <property type="match status" value="1"/>
</dbReference>
<dbReference type="AlphaFoldDB" id="A0A9Q0G7X8"/>
<accession>A0A9Q0G7X8</accession>
<evidence type="ECO:0000313" key="5">
    <source>
        <dbReference type="Proteomes" id="UP001141552"/>
    </source>
</evidence>
<keyword evidence="5" id="KW-1185">Reference proteome</keyword>
<dbReference type="Proteomes" id="UP001141552">
    <property type="component" value="Unassembled WGS sequence"/>
</dbReference>
<feature type="region of interest" description="Disordered" evidence="2">
    <location>
        <begin position="108"/>
        <end position="129"/>
    </location>
</feature>
<feature type="domain" description="RRM" evidence="3">
    <location>
        <begin position="24"/>
        <end position="101"/>
    </location>
</feature>
<feature type="compositionally biased region" description="Basic and acidic residues" evidence="2">
    <location>
        <begin position="337"/>
        <end position="346"/>
    </location>
</feature>
<feature type="compositionally biased region" description="Polar residues" evidence="2">
    <location>
        <begin position="420"/>
        <end position="435"/>
    </location>
</feature>
<reference evidence="4" key="2">
    <citation type="journal article" date="2023" name="Plants (Basel)">
        <title>Annotation of the Turnera subulata (Passifloraceae) Draft Genome Reveals the S-Locus Evolved after the Divergence of Turneroideae from Passifloroideae in a Stepwise Manner.</title>
        <authorList>
            <person name="Henning P.M."/>
            <person name="Roalson E.H."/>
            <person name="Mir W."/>
            <person name="McCubbin A.G."/>
            <person name="Shore J.S."/>
        </authorList>
    </citation>
    <scope>NUCLEOTIDE SEQUENCE</scope>
    <source>
        <strain evidence="4">F60SS</strain>
    </source>
</reference>
<dbReference type="GO" id="GO:0003723">
    <property type="term" value="F:RNA binding"/>
    <property type="evidence" value="ECO:0007669"/>
    <property type="project" value="UniProtKB-UniRule"/>
</dbReference>
<evidence type="ECO:0000313" key="4">
    <source>
        <dbReference type="EMBL" id="KAJ4843909.1"/>
    </source>
</evidence>
<dbReference type="InterPro" id="IPR035979">
    <property type="entry name" value="RBD_domain_sf"/>
</dbReference>
<dbReference type="Gene3D" id="3.30.70.330">
    <property type="match status" value="1"/>
</dbReference>
<keyword evidence="1" id="KW-0694">RNA-binding</keyword>
<gene>
    <name evidence="4" type="ORF">Tsubulata_034434</name>
</gene>
<organism evidence="4 5">
    <name type="scientific">Turnera subulata</name>
    <dbReference type="NCBI Taxonomy" id="218843"/>
    <lineage>
        <taxon>Eukaryota</taxon>
        <taxon>Viridiplantae</taxon>
        <taxon>Streptophyta</taxon>
        <taxon>Embryophyta</taxon>
        <taxon>Tracheophyta</taxon>
        <taxon>Spermatophyta</taxon>
        <taxon>Magnoliopsida</taxon>
        <taxon>eudicotyledons</taxon>
        <taxon>Gunneridae</taxon>
        <taxon>Pentapetalae</taxon>
        <taxon>rosids</taxon>
        <taxon>fabids</taxon>
        <taxon>Malpighiales</taxon>
        <taxon>Passifloraceae</taxon>
        <taxon>Turnera</taxon>
    </lineage>
</organism>
<proteinExistence type="predicted"/>
<feature type="region of interest" description="Disordered" evidence="2">
    <location>
        <begin position="385"/>
        <end position="404"/>
    </location>
</feature>